<sequence length="311" mass="34770">MIQRGDIIFRQGAFHHTMLVTDPKNFVSLESILPGDASQEIEVIHAASRDTAVYREIIDIDKSEASGNWFTVYRPAPHSVELSNGLPFARLWAHLRTATQKQTKQGPLTTYSIKKDGARGKLTPYSYGLSESGIDISRYYGVQNSLRTDINPPFGFDALYRAFKWAARQRAGFSENRGTTCCAFVTACFQASSVDFHMGGDHKKVSKGLMLLTELRGEKLPKPARYEAFVEVGREKKKVALATYQASNPGGFHKAFGVNDYCKFVTKEVLGREMTIEDLFPPALLVDAKYNYSRNFERMVKAPGSGFVKVL</sequence>
<name>A0A840FVY5_9BURK</name>
<accession>A0A840FVY5</accession>
<evidence type="ECO:0000313" key="1">
    <source>
        <dbReference type="EMBL" id="MBB4224932.1"/>
    </source>
</evidence>
<dbReference type="EMBL" id="JACIFZ010000009">
    <property type="protein sequence ID" value="MBB4224932.1"/>
    <property type="molecule type" value="Genomic_DNA"/>
</dbReference>
<evidence type="ECO:0000313" key="2">
    <source>
        <dbReference type="Proteomes" id="UP000524450"/>
    </source>
</evidence>
<proteinExistence type="predicted"/>
<comment type="caution">
    <text evidence="1">The sequence shown here is derived from an EMBL/GenBank/DDBJ whole genome shotgun (WGS) entry which is preliminary data.</text>
</comment>
<protein>
    <submittedName>
        <fullName evidence="1">Uncharacterized protein</fullName>
    </submittedName>
</protein>
<reference evidence="1 2" key="1">
    <citation type="submission" date="2020-08" db="EMBL/GenBank/DDBJ databases">
        <title>Genomic Encyclopedia of Type Strains, Phase IV (KMG-V): Genome sequencing to study the core and pangenomes of soil and plant-associated prokaryotes.</title>
        <authorList>
            <person name="Whitman W."/>
        </authorList>
    </citation>
    <scope>NUCLEOTIDE SEQUENCE [LARGE SCALE GENOMIC DNA]</scope>
    <source>
        <strain evidence="1 2">34/80</strain>
    </source>
</reference>
<dbReference type="Proteomes" id="UP000524450">
    <property type="component" value="Unassembled WGS sequence"/>
</dbReference>
<dbReference type="RefSeq" id="WP_184641785.1">
    <property type="nucleotide sequence ID" value="NZ_JACIFZ010000009.1"/>
</dbReference>
<dbReference type="AlphaFoldDB" id="A0A840FVY5"/>
<organism evidence="1 2">
    <name type="scientific">Variovorax guangxiensis</name>
    <dbReference type="NCBI Taxonomy" id="1775474"/>
    <lineage>
        <taxon>Bacteria</taxon>
        <taxon>Pseudomonadati</taxon>
        <taxon>Pseudomonadota</taxon>
        <taxon>Betaproteobacteria</taxon>
        <taxon>Burkholderiales</taxon>
        <taxon>Comamonadaceae</taxon>
        <taxon>Variovorax</taxon>
    </lineage>
</organism>
<gene>
    <name evidence="1" type="ORF">GGD71_005741</name>
</gene>